<dbReference type="NCBIfam" id="NF009908">
    <property type="entry name" value="PRK13370.1-2"/>
    <property type="match status" value="1"/>
</dbReference>
<dbReference type="GO" id="GO:0008198">
    <property type="term" value="F:ferrous iron binding"/>
    <property type="evidence" value="ECO:0007669"/>
    <property type="project" value="InterPro"/>
</dbReference>
<comment type="catalytic activity">
    <reaction evidence="1 10">
        <text>(2E)-3-(2,3-dihydroxyphenyl)prop-2-enoate + O2 = (2Z,4E,7E)-2-hydroxy-6-oxonona-2,4,7-trienedioate + H(+)</text>
        <dbReference type="Rhea" id="RHEA:25054"/>
        <dbReference type="ChEBI" id="CHEBI:15378"/>
        <dbReference type="ChEBI" id="CHEBI:15379"/>
        <dbReference type="ChEBI" id="CHEBI:58642"/>
        <dbReference type="ChEBI" id="CHEBI:66888"/>
        <dbReference type="EC" id="1.13.11.16"/>
    </reaction>
</comment>
<dbReference type="AlphaFoldDB" id="A0A8B6X4R3"/>
<keyword evidence="12" id="KW-1185">Reference proteome</keyword>
<dbReference type="GO" id="GO:0047070">
    <property type="term" value="F:3-carboxyethylcatechol 2,3-dioxygenase activity"/>
    <property type="evidence" value="ECO:0007669"/>
    <property type="project" value="UniProtKB-UniRule"/>
</dbReference>
<feature type="domain" description="Extradiol ring-cleavage dioxygenase class III enzyme subunit B" evidence="11">
    <location>
        <begin position="6"/>
        <end position="307"/>
    </location>
</feature>
<proteinExistence type="inferred from homology"/>
<dbReference type="CDD" id="cd07365">
    <property type="entry name" value="MhpB_like"/>
    <property type="match status" value="1"/>
</dbReference>
<dbReference type="Pfam" id="PF02900">
    <property type="entry name" value="LigB"/>
    <property type="match status" value="1"/>
</dbReference>
<comment type="function">
    <text evidence="10">Catalyzes the non-heme iron(II)-dependent oxidative cleavage of 2,3-dihydroxyphenylpropionic acid and 2,3-dihydroxicinnamic acid into 2-hydroxy-6-ketononadienedioate and 2-hydroxy-6-ketononatrienedioate, respectively.</text>
</comment>
<keyword evidence="6 10" id="KW-0058">Aromatic hydrocarbons catabolism</keyword>
<dbReference type="HAMAP" id="MF_01653">
    <property type="entry name" value="MhpB"/>
    <property type="match status" value="1"/>
</dbReference>
<evidence type="ECO:0000256" key="5">
    <source>
        <dbReference type="ARBA" id="ARBA00011881"/>
    </source>
</evidence>
<dbReference type="InterPro" id="IPR023789">
    <property type="entry name" value="DHPP/DHXA_dioxygenase"/>
</dbReference>
<comment type="subunit">
    <text evidence="5 10">Homotetramer.</text>
</comment>
<feature type="active site" description="Proton donor" evidence="10">
    <location>
        <position position="115"/>
    </location>
</feature>
<dbReference type="Gene3D" id="3.40.830.10">
    <property type="entry name" value="LigB-like"/>
    <property type="match status" value="1"/>
</dbReference>
<evidence type="ECO:0000256" key="8">
    <source>
        <dbReference type="ARBA" id="ARBA00023002"/>
    </source>
</evidence>
<gene>
    <name evidence="10" type="primary">mhpB</name>
</gene>
<dbReference type="RefSeq" id="WP_028311802.1">
    <property type="nucleotide sequence ID" value="NZ_AXWS01000013.1"/>
</dbReference>
<dbReference type="GO" id="GO:0019380">
    <property type="term" value="P:3-phenylpropionate catabolic process"/>
    <property type="evidence" value="ECO:0007669"/>
    <property type="project" value="UniProtKB-UniRule"/>
</dbReference>
<evidence type="ECO:0000256" key="1">
    <source>
        <dbReference type="ARBA" id="ARBA00001748"/>
    </source>
</evidence>
<evidence type="ECO:0000313" key="13">
    <source>
        <dbReference type="RefSeq" id="WP_028311802.1"/>
    </source>
</evidence>
<accession>A0A8B6X4R3</accession>
<evidence type="ECO:0000256" key="6">
    <source>
        <dbReference type="ARBA" id="ARBA00022797"/>
    </source>
</evidence>
<reference evidence="13" key="1">
    <citation type="submission" date="2025-08" db="UniProtKB">
        <authorList>
            <consortium name="RefSeq"/>
        </authorList>
    </citation>
    <scope>IDENTIFICATION</scope>
</reference>
<name>A0A8B6X4R3_9BURK</name>
<feature type="active site" description="Proton acceptor" evidence="10">
    <location>
        <position position="179"/>
    </location>
</feature>
<evidence type="ECO:0000256" key="10">
    <source>
        <dbReference type="HAMAP-Rule" id="MF_01653"/>
    </source>
</evidence>
<dbReference type="OrthoDB" id="8673673at2"/>
<keyword evidence="8 10" id="KW-0560">Oxidoreductase</keyword>
<evidence type="ECO:0000256" key="3">
    <source>
        <dbReference type="ARBA" id="ARBA00005207"/>
    </source>
</evidence>
<comment type="cofactor">
    <cofactor evidence="10">
        <name>Fe(2+)</name>
        <dbReference type="ChEBI" id="CHEBI:29033"/>
    </cofactor>
</comment>
<evidence type="ECO:0000259" key="11">
    <source>
        <dbReference type="Pfam" id="PF02900"/>
    </source>
</evidence>
<evidence type="ECO:0000256" key="9">
    <source>
        <dbReference type="ARBA" id="ARBA00023004"/>
    </source>
</evidence>
<keyword evidence="7 10" id="KW-0223">Dioxygenase</keyword>
<protein>
    <recommendedName>
        <fullName evidence="10">2,3-dihydroxyphenylpropionate/2,3-dihydroxicinnamic acid 1,2-dioxygenase</fullName>
        <ecNumber evidence="10">1.13.11.16</ecNumber>
    </recommendedName>
    <alternativeName>
        <fullName evidence="10">3-carboxyethylcatechol 2,3-dioxygenase</fullName>
    </alternativeName>
</protein>
<comment type="catalytic activity">
    <reaction evidence="2 10">
        <text>3-(2,3-dihydroxyphenyl)propanoate + O2 = (2Z,4E)-2-hydroxy-6-oxonona-2,4-dienedioate + H(+)</text>
        <dbReference type="Rhea" id="RHEA:23840"/>
        <dbReference type="ChEBI" id="CHEBI:15378"/>
        <dbReference type="ChEBI" id="CHEBI:15379"/>
        <dbReference type="ChEBI" id="CHEBI:46951"/>
        <dbReference type="ChEBI" id="CHEBI:66887"/>
        <dbReference type="EC" id="1.13.11.16"/>
    </reaction>
</comment>
<sequence length="313" mass="33679">MRQRLVCLSHTPLKGHVDPLPAVVAEVAGTVAMLRAEVERFAPELIVLFAPDHYNGFFLDLMPQFCIGVAATSVGDYSTSPGPLDIPRALAEDCAAAVVANGIDLAVSWRMQVDHGFAQPLEELTGGLARHPVLPLFINSVAPPLVDFKRAREFGAAVGRFLRGVERRVLVVGSGGLSHNPPVPQLRTAAPEVAERIIAGRNPTPEARAARQQRTIDAARAFAAGSNELRALNPDWDRRFMRHIETRDWPALDAYRNDDITADGGASAHEVKTWVAAAAAFDALAGGRGELASRYYRAIPEWVAGFGALTSAP</sequence>
<organism evidence="12 13">
    <name type="scientific">Derxia gummosa DSM 723</name>
    <dbReference type="NCBI Taxonomy" id="1121388"/>
    <lineage>
        <taxon>Bacteria</taxon>
        <taxon>Pseudomonadati</taxon>
        <taxon>Pseudomonadota</taxon>
        <taxon>Betaproteobacteria</taxon>
        <taxon>Burkholderiales</taxon>
        <taxon>Alcaligenaceae</taxon>
        <taxon>Derxia</taxon>
    </lineage>
</organism>
<evidence type="ECO:0000313" key="12">
    <source>
        <dbReference type="Proteomes" id="UP000675920"/>
    </source>
</evidence>
<comment type="similarity">
    <text evidence="4 10">Belongs to the LigB/MhpB extradiol dioxygenase family.</text>
</comment>
<dbReference type="EC" id="1.13.11.16" evidence="10"/>
<dbReference type="NCBIfam" id="NF009910">
    <property type="entry name" value="PRK13370.1-4"/>
    <property type="match status" value="1"/>
</dbReference>
<dbReference type="Proteomes" id="UP000675920">
    <property type="component" value="Unplaced"/>
</dbReference>
<dbReference type="UniPathway" id="UPA00714"/>
<keyword evidence="9 10" id="KW-0408">Iron</keyword>
<evidence type="ECO:0000256" key="7">
    <source>
        <dbReference type="ARBA" id="ARBA00022964"/>
    </source>
</evidence>
<evidence type="ECO:0000256" key="4">
    <source>
        <dbReference type="ARBA" id="ARBA00007030"/>
    </source>
</evidence>
<dbReference type="InterPro" id="IPR004183">
    <property type="entry name" value="Xdiol_dOase_suB"/>
</dbReference>
<dbReference type="SUPFAM" id="SSF53213">
    <property type="entry name" value="LigB-like"/>
    <property type="match status" value="1"/>
</dbReference>
<evidence type="ECO:0000256" key="2">
    <source>
        <dbReference type="ARBA" id="ARBA00001843"/>
    </source>
</evidence>
<comment type="pathway">
    <text evidence="3 10">Aromatic compound metabolism; 3-phenylpropanoate degradation.</text>
</comment>